<evidence type="ECO:0000313" key="7">
    <source>
        <dbReference type="Proteomes" id="UP001152024"/>
    </source>
</evidence>
<evidence type="ECO:0000313" key="6">
    <source>
        <dbReference type="EMBL" id="KAJ4122810.1"/>
    </source>
</evidence>
<dbReference type="InterPro" id="IPR050121">
    <property type="entry name" value="Cytochrome_P450_monoxygenase"/>
</dbReference>
<protein>
    <recommendedName>
        <fullName evidence="8">Pisatin demethylase</fullName>
    </recommendedName>
</protein>
<evidence type="ECO:0000256" key="4">
    <source>
        <dbReference type="ARBA" id="ARBA00023004"/>
    </source>
</evidence>
<dbReference type="InterPro" id="IPR036396">
    <property type="entry name" value="Cyt_P450_sf"/>
</dbReference>
<gene>
    <name evidence="6" type="ORF">NW768_010255</name>
</gene>
<proteinExistence type="inferred from homology"/>
<evidence type="ECO:0008006" key="8">
    <source>
        <dbReference type="Google" id="ProtNLM"/>
    </source>
</evidence>
<dbReference type="PROSITE" id="PS00086">
    <property type="entry name" value="CYTOCHROME_P450"/>
    <property type="match status" value="1"/>
</dbReference>
<comment type="cofactor">
    <cofactor evidence="1">
        <name>heme</name>
        <dbReference type="ChEBI" id="CHEBI:30413"/>
    </cofactor>
</comment>
<dbReference type="InterPro" id="IPR001128">
    <property type="entry name" value="Cyt_P450"/>
</dbReference>
<dbReference type="EMBL" id="JAOQBH010000019">
    <property type="protein sequence ID" value="KAJ4122810.1"/>
    <property type="molecule type" value="Genomic_DNA"/>
</dbReference>
<comment type="caution">
    <text evidence="6">The sequence shown here is derived from an EMBL/GenBank/DDBJ whole genome shotgun (WGS) entry which is preliminary data.</text>
</comment>
<name>A0ABQ8R198_FUSEQ</name>
<dbReference type="Pfam" id="PF00067">
    <property type="entry name" value="p450"/>
    <property type="match status" value="1"/>
</dbReference>
<keyword evidence="2 5" id="KW-0349">Heme</keyword>
<keyword evidence="5" id="KW-0503">Monooxygenase</keyword>
<dbReference type="PRINTS" id="PR00463">
    <property type="entry name" value="EP450I"/>
</dbReference>
<evidence type="ECO:0000256" key="2">
    <source>
        <dbReference type="ARBA" id="ARBA00022617"/>
    </source>
</evidence>
<keyword evidence="3 5" id="KW-0479">Metal-binding</keyword>
<keyword evidence="7" id="KW-1185">Reference proteome</keyword>
<comment type="similarity">
    <text evidence="5">Belongs to the cytochrome P450 family.</text>
</comment>
<dbReference type="Proteomes" id="UP001152024">
    <property type="component" value="Unassembled WGS sequence"/>
</dbReference>
<dbReference type="Gene3D" id="1.10.630.10">
    <property type="entry name" value="Cytochrome P450"/>
    <property type="match status" value="1"/>
</dbReference>
<dbReference type="CDD" id="cd11060">
    <property type="entry name" value="CYP57A1-like"/>
    <property type="match status" value="1"/>
</dbReference>
<dbReference type="InterPro" id="IPR017972">
    <property type="entry name" value="Cyt_P450_CS"/>
</dbReference>
<dbReference type="PANTHER" id="PTHR24305:SF190">
    <property type="entry name" value="P450, PUTATIVE (EUROFUNG)-RELATED"/>
    <property type="match status" value="1"/>
</dbReference>
<organism evidence="6 7">
    <name type="scientific">Fusarium equiseti</name>
    <name type="common">Fusarium scirpi</name>
    <dbReference type="NCBI Taxonomy" id="61235"/>
    <lineage>
        <taxon>Eukaryota</taxon>
        <taxon>Fungi</taxon>
        <taxon>Dikarya</taxon>
        <taxon>Ascomycota</taxon>
        <taxon>Pezizomycotina</taxon>
        <taxon>Sordariomycetes</taxon>
        <taxon>Hypocreomycetidae</taxon>
        <taxon>Hypocreales</taxon>
        <taxon>Nectriaceae</taxon>
        <taxon>Fusarium</taxon>
        <taxon>Fusarium incarnatum-equiseti species complex</taxon>
    </lineage>
</organism>
<accession>A0ABQ8R198</accession>
<evidence type="ECO:0000256" key="3">
    <source>
        <dbReference type="ARBA" id="ARBA00022723"/>
    </source>
</evidence>
<reference evidence="6" key="1">
    <citation type="submission" date="2022-09" db="EMBL/GenBank/DDBJ databases">
        <title>Fusarium specimens isolated from Avocado Roots.</title>
        <authorList>
            <person name="Stajich J."/>
            <person name="Roper C."/>
            <person name="Heimlech-Rivalta G."/>
        </authorList>
    </citation>
    <scope>NUCLEOTIDE SEQUENCE</scope>
    <source>
        <strain evidence="6">CF00095</strain>
    </source>
</reference>
<sequence>MYSMSNLIHYEPAAMECAALLKERFHEISKKRTVIDLHHWVQCFAFDVITSITCGKRIGFLNNGTDEISAFKTLHGAQAYSSLAGVYYELHPLLFSIQQFLSKFGLKGNGLQAMIDFSEVQVKKRQELLKDAERKPVPSDDFVAKILAKHEGSPESFSMADVFDSCAMNLIAGSDTTAISLTAIVWFLMKNYQALSRLREEVSSKLAEKAEPTPLSFKETQAMPYLQAVIKEAMRLHSPAGISMARIVPEGGATIAGHYLPEGTAVGMNPWVTHIDPNVYGPDAQVFKPERWIESSPEQLKRMDRSWMPFGHGSRTCIGKNISILEISVLVPQLVRHFDFELVHPEQELVCDNVFLVKQKNIFCYVNNRLDA</sequence>
<evidence type="ECO:0000256" key="5">
    <source>
        <dbReference type="RuleBase" id="RU000461"/>
    </source>
</evidence>
<keyword evidence="5" id="KW-0560">Oxidoreductase</keyword>
<dbReference type="PRINTS" id="PR00385">
    <property type="entry name" value="P450"/>
</dbReference>
<keyword evidence="4 5" id="KW-0408">Iron</keyword>
<evidence type="ECO:0000256" key="1">
    <source>
        <dbReference type="ARBA" id="ARBA00001971"/>
    </source>
</evidence>
<dbReference type="SUPFAM" id="SSF48264">
    <property type="entry name" value="Cytochrome P450"/>
    <property type="match status" value="1"/>
</dbReference>
<dbReference type="InterPro" id="IPR002401">
    <property type="entry name" value="Cyt_P450_E_grp-I"/>
</dbReference>
<dbReference type="PANTHER" id="PTHR24305">
    <property type="entry name" value="CYTOCHROME P450"/>
    <property type="match status" value="1"/>
</dbReference>